<dbReference type="SUPFAM" id="SSF53448">
    <property type="entry name" value="Nucleotide-diphospho-sugar transferases"/>
    <property type="match status" value="1"/>
</dbReference>
<dbReference type="Proteomes" id="UP000886829">
    <property type="component" value="Unassembled WGS sequence"/>
</dbReference>
<name>A0A9D1WC19_9GAMM</name>
<proteinExistence type="predicted"/>
<dbReference type="InterPro" id="IPR001173">
    <property type="entry name" value="Glyco_trans_2-like"/>
</dbReference>
<evidence type="ECO:0000313" key="2">
    <source>
        <dbReference type="EMBL" id="HIX56149.1"/>
    </source>
</evidence>
<sequence length="374" mass="43030">MKEQQGELSELVSVIIPCYNIADSIEKLSAVFNQTYTNLELVLVDDCSEDDSWQKIQAFKQEHSDKNIVICRNDCILGIGPTRNRGVALSSGSAVYFMDADDELEPDLVEKMLGKLRQDQADFVHCGYSSHCGNTVRNYSIDKELLEATDITELKKLAFQFNSAPWDKLVARDFIEQFGIEYPALYSGQDQCWSIQLVLNARKISFVNEILYHQLSDNSLSVSCNEKQVQSLFDLLEFDYQYIKEHVQEPDVSSVLLTRWQMYALEHILSLYDRLAVPLQKQLALLSRDYFQQHGIDLKGHNLSFSYIFPVYRFIPNTQKFQQLRARLKYNNKLYSLMRKLSAIINIVELVTKEEEAKAKKAAKAAERKNSSKS</sequence>
<organism evidence="2 3">
    <name type="scientific">Candidatus Anaerobiospirillum pullistercoris</name>
    <dbReference type="NCBI Taxonomy" id="2838452"/>
    <lineage>
        <taxon>Bacteria</taxon>
        <taxon>Pseudomonadati</taxon>
        <taxon>Pseudomonadota</taxon>
        <taxon>Gammaproteobacteria</taxon>
        <taxon>Aeromonadales</taxon>
        <taxon>Succinivibrionaceae</taxon>
        <taxon>Anaerobiospirillum</taxon>
    </lineage>
</organism>
<dbReference type="InterPro" id="IPR029044">
    <property type="entry name" value="Nucleotide-diphossugar_trans"/>
</dbReference>
<feature type="domain" description="Glycosyltransferase 2-like" evidence="1">
    <location>
        <begin position="13"/>
        <end position="144"/>
    </location>
</feature>
<protein>
    <submittedName>
        <fullName evidence="2">Glycosyltransferase</fullName>
    </submittedName>
</protein>
<reference evidence="2" key="2">
    <citation type="submission" date="2021-04" db="EMBL/GenBank/DDBJ databases">
        <authorList>
            <person name="Gilroy R."/>
        </authorList>
    </citation>
    <scope>NUCLEOTIDE SEQUENCE</scope>
    <source>
        <strain evidence="2">USASDec5-558</strain>
    </source>
</reference>
<dbReference type="AlphaFoldDB" id="A0A9D1WC19"/>
<accession>A0A9D1WC19</accession>
<dbReference type="Gene3D" id="3.90.550.10">
    <property type="entry name" value="Spore Coat Polysaccharide Biosynthesis Protein SpsA, Chain A"/>
    <property type="match status" value="1"/>
</dbReference>
<dbReference type="PANTHER" id="PTHR22916:SF3">
    <property type="entry name" value="UDP-GLCNAC:BETAGAL BETA-1,3-N-ACETYLGLUCOSAMINYLTRANSFERASE-LIKE PROTEIN 1"/>
    <property type="match status" value="1"/>
</dbReference>
<gene>
    <name evidence="2" type="ORF">H9850_01600</name>
</gene>
<dbReference type="EMBL" id="DXEV01000032">
    <property type="protein sequence ID" value="HIX56149.1"/>
    <property type="molecule type" value="Genomic_DNA"/>
</dbReference>
<dbReference type="Pfam" id="PF00535">
    <property type="entry name" value="Glycos_transf_2"/>
    <property type="match status" value="1"/>
</dbReference>
<dbReference type="GO" id="GO:0016758">
    <property type="term" value="F:hexosyltransferase activity"/>
    <property type="evidence" value="ECO:0007669"/>
    <property type="project" value="UniProtKB-ARBA"/>
</dbReference>
<dbReference type="CDD" id="cd00761">
    <property type="entry name" value="Glyco_tranf_GTA_type"/>
    <property type="match status" value="1"/>
</dbReference>
<reference evidence="2" key="1">
    <citation type="journal article" date="2021" name="PeerJ">
        <title>Extensive microbial diversity within the chicken gut microbiome revealed by metagenomics and culture.</title>
        <authorList>
            <person name="Gilroy R."/>
            <person name="Ravi A."/>
            <person name="Getino M."/>
            <person name="Pursley I."/>
            <person name="Horton D.L."/>
            <person name="Alikhan N.F."/>
            <person name="Baker D."/>
            <person name="Gharbi K."/>
            <person name="Hall N."/>
            <person name="Watson M."/>
            <person name="Adriaenssens E.M."/>
            <person name="Foster-Nyarko E."/>
            <person name="Jarju S."/>
            <person name="Secka A."/>
            <person name="Antonio M."/>
            <person name="Oren A."/>
            <person name="Chaudhuri R.R."/>
            <person name="La Ragione R."/>
            <person name="Hildebrand F."/>
            <person name="Pallen M.J."/>
        </authorList>
    </citation>
    <scope>NUCLEOTIDE SEQUENCE</scope>
    <source>
        <strain evidence="2">USASDec5-558</strain>
    </source>
</reference>
<evidence type="ECO:0000313" key="3">
    <source>
        <dbReference type="Proteomes" id="UP000886829"/>
    </source>
</evidence>
<evidence type="ECO:0000259" key="1">
    <source>
        <dbReference type="Pfam" id="PF00535"/>
    </source>
</evidence>
<dbReference type="PANTHER" id="PTHR22916">
    <property type="entry name" value="GLYCOSYLTRANSFERASE"/>
    <property type="match status" value="1"/>
</dbReference>
<comment type="caution">
    <text evidence="2">The sequence shown here is derived from an EMBL/GenBank/DDBJ whole genome shotgun (WGS) entry which is preliminary data.</text>
</comment>